<accession>A0A6S6S5F7</accession>
<reference evidence="4" key="1">
    <citation type="submission" date="2020-01" db="EMBL/GenBank/DDBJ databases">
        <authorList>
            <person name="Meier V. D."/>
            <person name="Meier V D."/>
        </authorList>
    </citation>
    <scope>NUCLEOTIDE SEQUENCE</scope>
    <source>
        <strain evidence="4">HLG_WM_MAG_06</strain>
    </source>
</reference>
<dbReference type="GO" id="GO:0004789">
    <property type="term" value="F:thiamine-phosphate diphosphorylase activity"/>
    <property type="evidence" value="ECO:0007669"/>
    <property type="project" value="TreeGrafter"/>
</dbReference>
<dbReference type="Pfam" id="PF02581">
    <property type="entry name" value="TMP-TENI"/>
    <property type="match status" value="1"/>
</dbReference>
<dbReference type="SUPFAM" id="SSF51391">
    <property type="entry name" value="Thiamin phosphate synthase"/>
    <property type="match status" value="1"/>
</dbReference>
<name>A0A6S6S5F7_9BACT</name>
<protein>
    <submittedName>
        <fullName evidence="4">Thiamine monophosphate synthase</fullName>
    </submittedName>
</protein>
<dbReference type="EMBL" id="CACVAP010000002">
    <property type="protein sequence ID" value="CAA6798417.1"/>
    <property type="molecule type" value="Genomic_DNA"/>
</dbReference>
<dbReference type="PANTHER" id="PTHR20857">
    <property type="entry name" value="THIAMINE-PHOSPHATE PYROPHOSPHORYLASE"/>
    <property type="match status" value="1"/>
</dbReference>
<dbReference type="Gene3D" id="3.20.20.70">
    <property type="entry name" value="Aldolase class I"/>
    <property type="match status" value="1"/>
</dbReference>
<dbReference type="GO" id="GO:0009228">
    <property type="term" value="P:thiamine biosynthetic process"/>
    <property type="evidence" value="ECO:0007669"/>
    <property type="project" value="UniProtKB-KW"/>
</dbReference>
<dbReference type="PANTHER" id="PTHR20857:SF15">
    <property type="entry name" value="THIAMINE-PHOSPHATE SYNTHASE"/>
    <property type="match status" value="1"/>
</dbReference>
<dbReference type="InterPro" id="IPR013785">
    <property type="entry name" value="Aldolase_TIM"/>
</dbReference>
<dbReference type="GO" id="GO:0005737">
    <property type="term" value="C:cytoplasm"/>
    <property type="evidence" value="ECO:0007669"/>
    <property type="project" value="TreeGrafter"/>
</dbReference>
<comment type="pathway">
    <text evidence="1">Cofactor biosynthesis; thiamine diphosphate biosynthesis.</text>
</comment>
<evidence type="ECO:0000259" key="3">
    <source>
        <dbReference type="Pfam" id="PF02581"/>
    </source>
</evidence>
<dbReference type="InterPro" id="IPR036206">
    <property type="entry name" value="ThiamineP_synth_sf"/>
</dbReference>
<evidence type="ECO:0000256" key="2">
    <source>
        <dbReference type="ARBA" id="ARBA00022977"/>
    </source>
</evidence>
<gene>
    <name evidence="4" type="ORF">HELGO_WM9822</name>
</gene>
<evidence type="ECO:0000313" key="4">
    <source>
        <dbReference type="EMBL" id="CAA6798417.1"/>
    </source>
</evidence>
<dbReference type="AlphaFoldDB" id="A0A6S6S5F7"/>
<dbReference type="InterPro" id="IPR022998">
    <property type="entry name" value="ThiamineP_synth_TenI"/>
</dbReference>
<proteinExistence type="predicted"/>
<keyword evidence="2" id="KW-0784">Thiamine biosynthesis</keyword>
<sequence length="179" mass="19801">MIAYAISDPSTLNFTTLEQDIKRFVTKADILVYRDKFTDKYALNAKIFLLEAQKYNLEKILLHTDYELAHELKADGVHLKSTQFDDIVKSKALGLFVVISTHTKEEAEKAEALGADMVTFSPVFASPNKGKPKGVEALNKLVSMLSIPVIALGGIVTSEHIELCKKNGAFGFASIRYFG</sequence>
<feature type="domain" description="Thiamine phosphate synthase/TenI" evidence="3">
    <location>
        <begin position="4"/>
        <end position="176"/>
    </location>
</feature>
<organism evidence="4">
    <name type="scientific">uncultured Sulfurovum sp</name>
    <dbReference type="NCBI Taxonomy" id="269237"/>
    <lineage>
        <taxon>Bacteria</taxon>
        <taxon>Pseudomonadati</taxon>
        <taxon>Campylobacterota</taxon>
        <taxon>Epsilonproteobacteria</taxon>
        <taxon>Campylobacterales</taxon>
        <taxon>Sulfurovaceae</taxon>
        <taxon>Sulfurovum</taxon>
        <taxon>environmental samples</taxon>
    </lineage>
</organism>
<evidence type="ECO:0000256" key="1">
    <source>
        <dbReference type="ARBA" id="ARBA00004948"/>
    </source>
</evidence>
<dbReference type="CDD" id="cd00564">
    <property type="entry name" value="TMP_TenI"/>
    <property type="match status" value="1"/>
</dbReference>